<dbReference type="AlphaFoldDB" id="Q0UXC4"/>
<dbReference type="GO" id="GO:0035925">
    <property type="term" value="F:mRNA 3'-UTR AU-rich region binding"/>
    <property type="evidence" value="ECO:0000318"/>
    <property type="project" value="GO_Central"/>
</dbReference>
<dbReference type="SUPFAM" id="SSF50129">
    <property type="entry name" value="GroES-like"/>
    <property type="match status" value="1"/>
</dbReference>
<dbReference type="GO" id="GO:0070402">
    <property type="term" value="F:NADPH binding"/>
    <property type="evidence" value="ECO:0000318"/>
    <property type="project" value="GO_Central"/>
</dbReference>
<dbReference type="GO" id="GO:0003960">
    <property type="term" value="F:quinone reductase (NADPH) activity"/>
    <property type="evidence" value="ECO:0000318"/>
    <property type="project" value="GO_Central"/>
</dbReference>
<dbReference type="RefSeq" id="XP_001794147.1">
    <property type="nucleotide sequence ID" value="XM_001794095.1"/>
</dbReference>
<keyword evidence="2" id="KW-0560">Oxidoreductase</keyword>
<accession>Q0UXC4</accession>
<gene>
    <name evidence="4" type="ORF">SNOG_03590</name>
</gene>
<name>Q0UXC4_PHANO</name>
<protein>
    <submittedName>
        <fullName evidence="4">Uncharacterized protein</fullName>
    </submittedName>
</protein>
<dbReference type="VEuPathDB" id="FungiDB:JI435_429240"/>
<keyword evidence="1" id="KW-0521">NADP</keyword>
<dbReference type="PANTHER" id="PTHR48106:SF13">
    <property type="entry name" value="QUINONE OXIDOREDUCTASE-RELATED"/>
    <property type="match status" value="1"/>
</dbReference>
<evidence type="ECO:0000313" key="4">
    <source>
        <dbReference type="EMBL" id="EAT88795.2"/>
    </source>
</evidence>
<dbReference type="InterPro" id="IPR011032">
    <property type="entry name" value="GroES-like_sf"/>
</dbReference>
<dbReference type="InterPro" id="IPR036291">
    <property type="entry name" value="NAD(P)-bd_dom_sf"/>
</dbReference>
<dbReference type="Proteomes" id="UP000001055">
    <property type="component" value="Unassembled WGS sequence"/>
</dbReference>
<dbReference type="KEGG" id="pno:SNOG_03590"/>
<feature type="compositionally biased region" description="Polar residues" evidence="3">
    <location>
        <begin position="1"/>
        <end position="14"/>
    </location>
</feature>
<dbReference type="Gene3D" id="3.40.50.720">
    <property type="entry name" value="NAD(P)-binding Rossmann-like Domain"/>
    <property type="match status" value="1"/>
</dbReference>
<sequence>MSFAQLSTPNTSPTPGHPGHWVVTEFGTPSVLKWEAFDPLQELSAERNVLIRIIVGGIAGVDNIMRAGGYPEPEASQPGFTTGYDVVGEVIALHESTCERFNYVRSLGVEPIDRNAPDLVDQVRKLTNGEGVDVAYDGICSDKSVQNFLAATKKDVGKVVVFGIMGEIEEDGSKMLSSVDNIFASRIKPPRISFYALDTAFHRKPEVTELHAIMDKVRSGELDPVVSKLLPLSKAVEAHKLLISGSTIKGKMLFVADAAMASEIGL</sequence>
<evidence type="ECO:0000256" key="3">
    <source>
        <dbReference type="SAM" id="MobiDB-lite"/>
    </source>
</evidence>
<evidence type="ECO:0000313" key="5">
    <source>
        <dbReference type="Proteomes" id="UP000001055"/>
    </source>
</evidence>
<feature type="region of interest" description="Disordered" evidence="3">
    <location>
        <begin position="1"/>
        <end position="20"/>
    </location>
</feature>
<dbReference type="GeneID" id="5971010"/>
<evidence type="ECO:0000256" key="2">
    <source>
        <dbReference type="ARBA" id="ARBA00023002"/>
    </source>
</evidence>
<reference evidence="5" key="1">
    <citation type="journal article" date="2007" name="Plant Cell">
        <title>Dothideomycete-plant interactions illuminated by genome sequencing and EST analysis of the wheat pathogen Stagonospora nodorum.</title>
        <authorList>
            <person name="Hane J.K."/>
            <person name="Lowe R.G."/>
            <person name="Solomon P.S."/>
            <person name="Tan K.C."/>
            <person name="Schoch C.L."/>
            <person name="Spatafora J.W."/>
            <person name="Crous P.W."/>
            <person name="Kodira C."/>
            <person name="Birren B.W."/>
            <person name="Galagan J.E."/>
            <person name="Torriani S.F."/>
            <person name="McDonald B.A."/>
            <person name="Oliver R.P."/>
        </authorList>
    </citation>
    <scope>NUCLEOTIDE SEQUENCE [LARGE SCALE GENOMIC DNA]</scope>
    <source>
        <strain evidence="5">SN15 / ATCC MYA-4574 / FGSC 10173</strain>
    </source>
</reference>
<dbReference type="PANTHER" id="PTHR48106">
    <property type="entry name" value="QUINONE OXIDOREDUCTASE PIG3-RELATED"/>
    <property type="match status" value="1"/>
</dbReference>
<dbReference type="InParanoid" id="Q0UXC4"/>
<dbReference type="SUPFAM" id="SSF51735">
    <property type="entry name" value="NAD(P)-binding Rossmann-fold domains"/>
    <property type="match status" value="1"/>
</dbReference>
<evidence type="ECO:0000256" key="1">
    <source>
        <dbReference type="ARBA" id="ARBA00022857"/>
    </source>
</evidence>
<proteinExistence type="predicted"/>
<dbReference type="Pfam" id="PF13602">
    <property type="entry name" value="ADH_zinc_N_2"/>
    <property type="match status" value="1"/>
</dbReference>
<dbReference type="GO" id="GO:0005829">
    <property type="term" value="C:cytosol"/>
    <property type="evidence" value="ECO:0000318"/>
    <property type="project" value="GO_Central"/>
</dbReference>
<dbReference type="EMBL" id="CH445329">
    <property type="protein sequence ID" value="EAT88795.2"/>
    <property type="molecule type" value="Genomic_DNA"/>
</dbReference>
<organism evidence="4 5">
    <name type="scientific">Phaeosphaeria nodorum (strain SN15 / ATCC MYA-4574 / FGSC 10173)</name>
    <name type="common">Glume blotch fungus</name>
    <name type="synonym">Parastagonospora nodorum</name>
    <dbReference type="NCBI Taxonomy" id="321614"/>
    <lineage>
        <taxon>Eukaryota</taxon>
        <taxon>Fungi</taxon>
        <taxon>Dikarya</taxon>
        <taxon>Ascomycota</taxon>
        <taxon>Pezizomycotina</taxon>
        <taxon>Dothideomycetes</taxon>
        <taxon>Pleosporomycetidae</taxon>
        <taxon>Pleosporales</taxon>
        <taxon>Pleosporineae</taxon>
        <taxon>Phaeosphaeriaceae</taxon>
        <taxon>Parastagonospora</taxon>
    </lineage>
</organism>
<dbReference type="Gene3D" id="3.90.180.10">
    <property type="entry name" value="Medium-chain alcohol dehydrogenases, catalytic domain"/>
    <property type="match status" value="2"/>
</dbReference>